<accession>A0A263D2P0</accession>
<evidence type="ECO:0000259" key="2">
    <source>
        <dbReference type="Pfam" id="PF05193"/>
    </source>
</evidence>
<gene>
    <name evidence="3" type="ORF">CFN78_13350</name>
</gene>
<dbReference type="Pfam" id="PF00675">
    <property type="entry name" value="Peptidase_M16"/>
    <property type="match status" value="1"/>
</dbReference>
<dbReference type="RefSeq" id="WP_094863099.1">
    <property type="nucleotide sequence ID" value="NZ_NKYE01000007.1"/>
</dbReference>
<dbReference type="GO" id="GO:0046872">
    <property type="term" value="F:metal ion binding"/>
    <property type="evidence" value="ECO:0007669"/>
    <property type="project" value="InterPro"/>
</dbReference>
<dbReference type="InterPro" id="IPR050361">
    <property type="entry name" value="MPP/UQCRC_Complex"/>
</dbReference>
<dbReference type="OrthoDB" id="9811314at2"/>
<dbReference type="Pfam" id="PF05193">
    <property type="entry name" value="Peptidase_M16_C"/>
    <property type="match status" value="1"/>
</dbReference>
<dbReference type="PANTHER" id="PTHR11851">
    <property type="entry name" value="METALLOPROTEASE"/>
    <property type="match status" value="1"/>
</dbReference>
<sequence>MTVPEFSPYGSLVLPEWRETTLPTGLRVVAARRPVPLTDIRLSVPMAAAPAAPAVLLGETLLAGTRRRTADEIRAELRGVGGQLVPSVNADSLMLSGMALSSGTETLLDVLADALSGATYPDAPVHATRARVAQTMRVSKSQPALAIHEQLNGLLYPGHPYGEATPDAEQVLAIGRNDLTELHAQRVRPAGSTLVLVSDLDPVVTLGLAGRVLARWDGTGATVGLPPTPPLAPGPVQLVHRPGSVQSSVRIALPGVGVRHPDFAALQLANIVLGGYFSSRLVENLRERNGYTYTPGSMVLHTRGGSKVIVALDVANEVTAAALRETREELETLSTRPIDPVELDRARRYALGGQRLSLTSHAGVADLMIELDAQGAGLDWVGEHVARLETVTEDEVTRAAKRYLAPENAVTVVLSDADAVHSGLSELGPVVRR</sequence>
<dbReference type="InterPro" id="IPR011249">
    <property type="entry name" value="Metalloenz_LuxS/M16"/>
</dbReference>
<dbReference type="EMBL" id="NKYE01000007">
    <property type="protein sequence ID" value="OZM72621.1"/>
    <property type="molecule type" value="Genomic_DNA"/>
</dbReference>
<organism evidence="3 4">
    <name type="scientific">Amycolatopsis antarctica</name>
    <dbReference type="NCBI Taxonomy" id="1854586"/>
    <lineage>
        <taxon>Bacteria</taxon>
        <taxon>Bacillati</taxon>
        <taxon>Actinomycetota</taxon>
        <taxon>Actinomycetes</taxon>
        <taxon>Pseudonocardiales</taxon>
        <taxon>Pseudonocardiaceae</taxon>
        <taxon>Amycolatopsis</taxon>
    </lineage>
</organism>
<dbReference type="PANTHER" id="PTHR11851:SF224">
    <property type="entry name" value="PROCESSING PROTEASE"/>
    <property type="match status" value="1"/>
</dbReference>
<dbReference type="InParanoid" id="A0A263D2P0"/>
<dbReference type="Gene3D" id="3.30.830.10">
    <property type="entry name" value="Metalloenzyme, LuxS/M16 peptidase-like"/>
    <property type="match status" value="2"/>
</dbReference>
<evidence type="ECO:0000313" key="4">
    <source>
        <dbReference type="Proteomes" id="UP000242444"/>
    </source>
</evidence>
<keyword evidence="4" id="KW-1185">Reference proteome</keyword>
<protein>
    <submittedName>
        <fullName evidence="3">Peptidase M16</fullName>
    </submittedName>
</protein>
<comment type="caution">
    <text evidence="3">The sequence shown here is derived from an EMBL/GenBank/DDBJ whole genome shotgun (WGS) entry which is preliminary data.</text>
</comment>
<dbReference type="AlphaFoldDB" id="A0A263D2P0"/>
<name>A0A263D2P0_9PSEU</name>
<dbReference type="InterPro" id="IPR011765">
    <property type="entry name" value="Pept_M16_N"/>
</dbReference>
<reference evidence="3 4" key="1">
    <citation type="submission" date="2017-07" db="EMBL/GenBank/DDBJ databases">
        <title>Amycolatopsis antarcticus sp. nov., isolated from the surface of an Antarcticus brown macroalga.</title>
        <authorList>
            <person name="Wang J."/>
            <person name="Leiva S."/>
            <person name="Huang J."/>
            <person name="Huang Y."/>
        </authorList>
    </citation>
    <scope>NUCLEOTIDE SEQUENCE [LARGE SCALE GENOMIC DNA]</scope>
    <source>
        <strain evidence="3 4">AU-G6</strain>
    </source>
</reference>
<feature type="domain" description="Peptidase M16 C-terminal" evidence="2">
    <location>
        <begin position="174"/>
        <end position="348"/>
    </location>
</feature>
<evidence type="ECO:0000259" key="1">
    <source>
        <dbReference type="Pfam" id="PF00675"/>
    </source>
</evidence>
<evidence type="ECO:0000313" key="3">
    <source>
        <dbReference type="EMBL" id="OZM72621.1"/>
    </source>
</evidence>
<dbReference type="SUPFAM" id="SSF63411">
    <property type="entry name" value="LuxS/MPP-like metallohydrolase"/>
    <property type="match status" value="2"/>
</dbReference>
<dbReference type="InterPro" id="IPR007863">
    <property type="entry name" value="Peptidase_M16_C"/>
</dbReference>
<proteinExistence type="predicted"/>
<dbReference type="Proteomes" id="UP000242444">
    <property type="component" value="Unassembled WGS sequence"/>
</dbReference>
<feature type="domain" description="Peptidase M16 N-terminal" evidence="1">
    <location>
        <begin position="60"/>
        <end position="163"/>
    </location>
</feature>